<protein>
    <submittedName>
        <fullName evidence="2">Uncharacterized protein</fullName>
    </submittedName>
</protein>
<dbReference type="Proteomes" id="UP000008141">
    <property type="component" value="Unassembled WGS sequence"/>
</dbReference>
<keyword evidence="3" id="KW-1185">Reference proteome</keyword>
<feature type="region of interest" description="Disordered" evidence="1">
    <location>
        <begin position="907"/>
        <end position="994"/>
    </location>
</feature>
<proteinExistence type="predicted"/>
<feature type="region of interest" description="Disordered" evidence="1">
    <location>
        <begin position="791"/>
        <end position="857"/>
    </location>
</feature>
<dbReference type="AlphaFoldDB" id="E1ZSC4"/>
<evidence type="ECO:0000313" key="3">
    <source>
        <dbReference type="Proteomes" id="UP000008141"/>
    </source>
</evidence>
<name>E1ZSC4_CHLVA</name>
<evidence type="ECO:0000256" key="1">
    <source>
        <dbReference type="SAM" id="MobiDB-lite"/>
    </source>
</evidence>
<feature type="region of interest" description="Disordered" evidence="1">
    <location>
        <begin position="256"/>
        <end position="285"/>
    </location>
</feature>
<feature type="region of interest" description="Disordered" evidence="1">
    <location>
        <begin position="473"/>
        <end position="538"/>
    </location>
</feature>
<accession>E1ZSC4</accession>
<dbReference type="GeneID" id="17350675"/>
<feature type="region of interest" description="Disordered" evidence="1">
    <location>
        <begin position="646"/>
        <end position="700"/>
    </location>
</feature>
<dbReference type="RefSeq" id="XP_005843324.1">
    <property type="nucleotide sequence ID" value="XM_005843262.1"/>
</dbReference>
<gene>
    <name evidence="2" type="ORF">CHLNCDRAFT_55239</name>
</gene>
<feature type="compositionally biased region" description="Polar residues" evidence="1">
    <location>
        <begin position="271"/>
        <end position="280"/>
    </location>
</feature>
<feature type="compositionally biased region" description="Low complexity" evidence="1">
    <location>
        <begin position="366"/>
        <end position="380"/>
    </location>
</feature>
<feature type="region of interest" description="Disordered" evidence="1">
    <location>
        <begin position="554"/>
        <end position="631"/>
    </location>
</feature>
<evidence type="ECO:0000313" key="2">
    <source>
        <dbReference type="EMBL" id="EFN51222.1"/>
    </source>
</evidence>
<dbReference type="OrthoDB" id="514387at2759"/>
<feature type="compositionally biased region" description="Low complexity" evidence="1">
    <location>
        <begin position="646"/>
        <end position="667"/>
    </location>
</feature>
<dbReference type="KEGG" id="cvr:CHLNCDRAFT_55239"/>
<feature type="compositionally biased region" description="Low complexity" evidence="1">
    <location>
        <begin position="942"/>
        <end position="955"/>
    </location>
</feature>
<dbReference type="OMA" id="QSCESTS"/>
<dbReference type="EMBL" id="GL433866">
    <property type="protein sequence ID" value="EFN51222.1"/>
    <property type="molecule type" value="Genomic_DNA"/>
</dbReference>
<feature type="compositionally biased region" description="Polar residues" evidence="1">
    <location>
        <begin position="526"/>
        <end position="538"/>
    </location>
</feature>
<reference evidence="2 3" key="1">
    <citation type="journal article" date="2010" name="Plant Cell">
        <title>The Chlorella variabilis NC64A genome reveals adaptation to photosymbiosis, coevolution with viruses, and cryptic sex.</title>
        <authorList>
            <person name="Blanc G."/>
            <person name="Duncan G."/>
            <person name="Agarkova I."/>
            <person name="Borodovsky M."/>
            <person name="Gurnon J."/>
            <person name="Kuo A."/>
            <person name="Lindquist E."/>
            <person name="Lucas S."/>
            <person name="Pangilinan J."/>
            <person name="Polle J."/>
            <person name="Salamov A."/>
            <person name="Terry A."/>
            <person name="Yamada T."/>
            <person name="Dunigan D.D."/>
            <person name="Grigoriev I.V."/>
            <person name="Claverie J.M."/>
            <person name="Van Etten J.L."/>
        </authorList>
    </citation>
    <scope>NUCLEOTIDE SEQUENCE [LARGE SCALE GENOMIC DNA]</scope>
    <source>
        <strain evidence="2 3">NC64A</strain>
    </source>
</reference>
<feature type="region of interest" description="Disordered" evidence="1">
    <location>
        <begin position="340"/>
        <end position="405"/>
    </location>
</feature>
<feature type="compositionally biased region" description="Low complexity" evidence="1">
    <location>
        <begin position="829"/>
        <end position="849"/>
    </location>
</feature>
<feature type="compositionally biased region" description="Low complexity" evidence="1">
    <location>
        <begin position="68"/>
        <end position="77"/>
    </location>
</feature>
<feature type="region of interest" description="Disordered" evidence="1">
    <location>
        <begin position="68"/>
        <end position="118"/>
    </location>
</feature>
<feature type="compositionally biased region" description="Low complexity" evidence="1">
    <location>
        <begin position="576"/>
        <end position="593"/>
    </location>
</feature>
<organism evidence="3">
    <name type="scientific">Chlorella variabilis</name>
    <name type="common">Green alga</name>
    <dbReference type="NCBI Taxonomy" id="554065"/>
    <lineage>
        <taxon>Eukaryota</taxon>
        <taxon>Viridiplantae</taxon>
        <taxon>Chlorophyta</taxon>
        <taxon>core chlorophytes</taxon>
        <taxon>Trebouxiophyceae</taxon>
        <taxon>Chlorellales</taxon>
        <taxon>Chlorellaceae</taxon>
        <taxon>Chlorella clade</taxon>
        <taxon>Chlorella</taxon>
    </lineage>
</organism>
<sequence>MAGPGGSSDLDLPDWNVAFKEDSFDCSPVKQPLVQVSLKDGNTQRVSALGRPGAAAAAPALKPLVAAPAPAAQPEAADCNAENEHAASTSAAAEPPRSVRRTHTPSRTGLTSRAVRLPSRLGVTPGAKQAEQFVVPHSTQAGATVAAAPATAGGAGANLKSILKRLNFSTTKGRGTAAAAASAAPPPSASAAQLHPQSTIKQLRFDAGTTPAAAGTAAKLSHHRHVTFDAGTVSPTQRSGPDVSGVAALAHRTPEPAIPEEEGGSGDEQPAGSSVNSNRAGHTPYDRRLSSLFRKYQEAGTPELPDAELDALVADGAVRSPSWRRLSSASVPESIRELAKRYDSHSSAGSMMSPLAAGPTPPPATADPAGNEAAMEEAGASTPMPAAPGGALEGSPAMDPTPHNVVDSVMKRNALYESPPVQGGEQRQGGAAGAAPAPAAAARQPLSPASAVAQLLAPVLVATIAEIQQDEAAAASPGSAGGGLPSPAAEFGSPHLHAESGTPGASGARSACDGVPRDADGVPAHTPTTVTVRRGSCSSGLRAMEQDDDLAANLFSSFSPAGDGGDGGAVSRPGEEPAAAAAGPAATAQEAAGSPEFSFFPAATSHKQQAAAEAAAAGGTPELPVLHGPGGSTISPEILGFYESQAQQARAGDSAGAGASHAGAGPAIPRSIIKSGRPLNEAGTPVLGHARRGGADGAPPTITRELQALMADLRLEDPAGIEQMGTVPALSPVRAGGSRMRGLLGGLARAITPVRRSARKMAHAPPRPLEAMLEEADFSYVPNAALMPDSAQPKVEEAEAKAARKAASQATEPSLAGTPAAGVQRPEVSSAAASRRYSTRSAARAAGAGTQDGQMQGEAEVASIPGAEVQPVLDGRRLSLRRLRTPLQQAHTWAAGEAATPQATVLAADTPVAQDASPSFAENGADRSYSLRASTVKKRKGGSTPAAAVTPATSGAGAGKEQRATPSPPPQLSPTEQGIRASLRRSARKSQGPR</sequence>
<dbReference type="InParanoid" id="E1ZSC4"/>